<reference evidence="7" key="1">
    <citation type="submission" date="2016-10" db="EMBL/GenBank/DDBJ databases">
        <authorList>
            <person name="Varghese N."/>
            <person name="Submissions S."/>
        </authorList>
    </citation>
    <scope>NUCLEOTIDE SEQUENCE [LARGE SCALE GENOMIC DNA]</scope>
    <source>
        <strain evidence="7">DSM 16108</strain>
    </source>
</reference>
<dbReference type="Pfam" id="PF19567">
    <property type="entry name" value="CpsB_CapC"/>
    <property type="match status" value="1"/>
</dbReference>
<evidence type="ECO:0000256" key="2">
    <source>
        <dbReference type="ARBA" id="ARBA00022801"/>
    </source>
</evidence>
<evidence type="ECO:0000256" key="1">
    <source>
        <dbReference type="ARBA" id="ARBA00005750"/>
    </source>
</evidence>
<proteinExistence type="inferred from homology"/>
<dbReference type="InterPro" id="IPR016195">
    <property type="entry name" value="Pol/histidinol_Pase-like"/>
</dbReference>
<protein>
    <recommendedName>
        <fullName evidence="5">Tyrosine-protein phosphatase</fullName>
        <ecNumber evidence="5">3.1.3.48</ecNumber>
    </recommendedName>
</protein>
<evidence type="ECO:0000313" key="6">
    <source>
        <dbReference type="EMBL" id="SFK11195.1"/>
    </source>
</evidence>
<evidence type="ECO:0000256" key="5">
    <source>
        <dbReference type="PIRNR" id="PIRNR016557"/>
    </source>
</evidence>
<dbReference type="GO" id="GO:0004725">
    <property type="term" value="F:protein tyrosine phosphatase activity"/>
    <property type="evidence" value="ECO:0007669"/>
    <property type="project" value="UniProtKB-UniRule"/>
</dbReference>
<keyword evidence="7" id="KW-1185">Reference proteome</keyword>
<evidence type="ECO:0000256" key="3">
    <source>
        <dbReference type="ARBA" id="ARBA00022912"/>
    </source>
</evidence>
<dbReference type="AlphaFoldDB" id="A0A1I3WUL1"/>
<dbReference type="InterPro" id="IPR016667">
    <property type="entry name" value="Caps_polysacc_synth_CpsB/CapC"/>
</dbReference>
<dbReference type="EMBL" id="FOSJ01000010">
    <property type="protein sequence ID" value="SFK11195.1"/>
    <property type="molecule type" value="Genomic_DNA"/>
</dbReference>
<evidence type="ECO:0000256" key="4">
    <source>
        <dbReference type="ARBA" id="ARBA00051722"/>
    </source>
</evidence>
<gene>
    <name evidence="6" type="ORF">SAMN04488569_101037</name>
</gene>
<sequence length="255" mass="29049">MIDLHCHILPGIDDGASTMKESVEMARLAVAEGITHLLATPHHMNRNWMNEKSKVVELVNEVQSEIDREGIPLTIYPGQEVRIYGNMLEDIGKDKLLFTDELQQYLLVEFPTASIPNFTERLFYDLQTNGKTPIIVHPERNRVIQEDPHKLKEFVQHGALAQLTAASYTGGFGKQIQKLSKQMIDADLVHFIASDAHNTTNRAFHMKEAHNLVMKEFGRHKWHQFDQTTKDLINGDVVIPPTPTNIAKKKFFGLF</sequence>
<evidence type="ECO:0000313" key="7">
    <source>
        <dbReference type="Proteomes" id="UP000199589"/>
    </source>
</evidence>
<dbReference type="PANTHER" id="PTHR39181:SF1">
    <property type="entry name" value="TYROSINE-PROTEIN PHOSPHATASE YWQE"/>
    <property type="match status" value="1"/>
</dbReference>
<keyword evidence="3 5" id="KW-0904">Protein phosphatase</keyword>
<dbReference type="RefSeq" id="WP_091896489.1">
    <property type="nucleotide sequence ID" value="NZ_FOSJ01000010.1"/>
</dbReference>
<dbReference type="Proteomes" id="UP000199589">
    <property type="component" value="Unassembled WGS sequence"/>
</dbReference>
<accession>A0A1I3WUL1</accession>
<dbReference type="PANTHER" id="PTHR39181">
    <property type="entry name" value="TYROSINE-PROTEIN PHOSPHATASE YWQE"/>
    <property type="match status" value="1"/>
</dbReference>
<dbReference type="EC" id="3.1.3.48" evidence="5"/>
<dbReference type="Gene3D" id="3.20.20.140">
    <property type="entry name" value="Metal-dependent hydrolases"/>
    <property type="match status" value="1"/>
</dbReference>
<comment type="similarity">
    <text evidence="1 5">Belongs to the metallo-dependent hydrolases superfamily. CpsB/CapC family.</text>
</comment>
<dbReference type="PIRSF" id="PIRSF016557">
    <property type="entry name" value="Caps_synth_CpsB"/>
    <property type="match status" value="1"/>
</dbReference>
<name>A0A1I3WUL1_9LACT</name>
<dbReference type="SUPFAM" id="SSF89550">
    <property type="entry name" value="PHP domain-like"/>
    <property type="match status" value="1"/>
</dbReference>
<organism evidence="6 7">
    <name type="scientific">Marinilactibacillus piezotolerans</name>
    <dbReference type="NCBI Taxonomy" id="258723"/>
    <lineage>
        <taxon>Bacteria</taxon>
        <taxon>Bacillati</taxon>
        <taxon>Bacillota</taxon>
        <taxon>Bacilli</taxon>
        <taxon>Lactobacillales</taxon>
        <taxon>Carnobacteriaceae</taxon>
        <taxon>Marinilactibacillus</taxon>
    </lineage>
</organism>
<comment type="catalytic activity">
    <reaction evidence="4 5">
        <text>O-phospho-L-tyrosyl-[protein] + H2O = L-tyrosyl-[protein] + phosphate</text>
        <dbReference type="Rhea" id="RHEA:10684"/>
        <dbReference type="Rhea" id="RHEA-COMP:10136"/>
        <dbReference type="Rhea" id="RHEA-COMP:20101"/>
        <dbReference type="ChEBI" id="CHEBI:15377"/>
        <dbReference type="ChEBI" id="CHEBI:43474"/>
        <dbReference type="ChEBI" id="CHEBI:46858"/>
        <dbReference type="ChEBI" id="CHEBI:61978"/>
        <dbReference type="EC" id="3.1.3.48"/>
    </reaction>
</comment>
<dbReference type="STRING" id="258723.GCA_900169305_00661"/>
<dbReference type="OrthoDB" id="9788539at2"/>
<keyword evidence="2 5" id="KW-0378">Hydrolase</keyword>
<dbReference type="GO" id="GO:0030145">
    <property type="term" value="F:manganese ion binding"/>
    <property type="evidence" value="ECO:0007669"/>
    <property type="project" value="UniProtKB-UniRule"/>
</dbReference>